<keyword evidence="2" id="KW-0378">Hydrolase</keyword>
<dbReference type="Gene3D" id="3.40.50.1820">
    <property type="entry name" value="alpha/beta hydrolase"/>
    <property type="match status" value="1"/>
</dbReference>
<dbReference type="EMBL" id="VCIW01000022">
    <property type="protein sequence ID" value="TLS49319.1"/>
    <property type="molecule type" value="Genomic_DNA"/>
</dbReference>
<accession>A0A5R9G2S7</accession>
<dbReference type="InterPro" id="IPR029058">
    <property type="entry name" value="AB_hydrolase_fold"/>
</dbReference>
<feature type="domain" description="AB hydrolase-1" evidence="1">
    <location>
        <begin position="26"/>
        <end position="276"/>
    </location>
</feature>
<dbReference type="Pfam" id="PF12697">
    <property type="entry name" value="Abhydrolase_6"/>
    <property type="match status" value="1"/>
</dbReference>
<organism evidence="2 3">
    <name type="scientific">Paenibacillus antri</name>
    <dbReference type="NCBI Taxonomy" id="2582848"/>
    <lineage>
        <taxon>Bacteria</taxon>
        <taxon>Bacillati</taxon>
        <taxon>Bacillota</taxon>
        <taxon>Bacilli</taxon>
        <taxon>Bacillales</taxon>
        <taxon>Paenibacillaceae</taxon>
        <taxon>Paenibacillus</taxon>
    </lineage>
</organism>
<gene>
    <name evidence="2" type="ORF">FE782_26050</name>
</gene>
<keyword evidence="3" id="KW-1185">Reference proteome</keyword>
<evidence type="ECO:0000259" key="1">
    <source>
        <dbReference type="Pfam" id="PF12697"/>
    </source>
</evidence>
<name>A0A5R9G2S7_9BACL</name>
<evidence type="ECO:0000313" key="3">
    <source>
        <dbReference type="Proteomes" id="UP000309676"/>
    </source>
</evidence>
<dbReference type="InterPro" id="IPR000073">
    <property type="entry name" value="AB_hydrolase_1"/>
</dbReference>
<dbReference type="SUPFAM" id="SSF53474">
    <property type="entry name" value="alpha/beta-Hydrolases"/>
    <property type="match status" value="1"/>
</dbReference>
<dbReference type="Proteomes" id="UP000309676">
    <property type="component" value="Unassembled WGS sequence"/>
</dbReference>
<dbReference type="OrthoDB" id="63519at2"/>
<protein>
    <submittedName>
        <fullName evidence="2">Alpha/beta hydrolase</fullName>
    </submittedName>
</protein>
<reference evidence="2 3" key="1">
    <citation type="submission" date="2019-05" db="EMBL/GenBank/DDBJ databases">
        <authorList>
            <person name="Narsing Rao M.P."/>
            <person name="Li W.J."/>
        </authorList>
    </citation>
    <scope>NUCLEOTIDE SEQUENCE [LARGE SCALE GENOMIC DNA]</scope>
    <source>
        <strain evidence="2 3">SYSU_K30003</strain>
    </source>
</reference>
<proteinExistence type="predicted"/>
<dbReference type="GO" id="GO:0016787">
    <property type="term" value="F:hydrolase activity"/>
    <property type="evidence" value="ECO:0007669"/>
    <property type="project" value="UniProtKB-KW"/>
</dbReference>
<comment type="caution">
    <text evidence="2">The sequence shown here is derived from an EMBL/GenBank/DDBJ whole genome shotgun (WGS) entry which is preliminary data.</text>
</comment>
<evidence type="ECO:0000313" key="2">
    <source>
        <dbReference type="EMBL" id="TLS49319.1"/>
    </source>
</evidence>
<dbReference type="AlphaFoldDB" id="A0A5R9G2S7"/>
<dbReference type="RefSeq" id="WP_138197296.1">
    <property type="nucleotide sequence ID" value="NZ_VCIW01000022.1"/>
</dbReference>
<sequence>MSAPRFAMSKDGTRIGYYQVGRGPGLVLLHGIMESASSHMELAEALSDSLTVYLPERRGRGVSGPYGERYGLQTEIEDLAAVLEQTRATSICGISLGALLALEAARADPSIRKAALFDPPLSFDGSVSTHWLKRFDEEMTRGDIAAALVTSMLGTRLGPPIFHRLPRRLLVGLTKLMLAGQEKNAAAGDEIPFGRLAATIPYDVGLVDEIIVPVDRYDSMGTDFLLMGGDRSPAYMKDALHKLEKLLPGAQRIEFTKLGHEGAGNRSRRGQPDRIARELRNFFLRGECS</sequence>